<dbReference type="EMBL" id="PVZS01000012">
    <property type="protein sequence ID" value="PSC04575.1"/>
    <property type="molecule type" value="Genomic_DNA"/>
</dbReference>
<evidence type="ECO:0000256" key="2">
    <source>
        <dbReference type="SAM" id="Phobius"/>
    </source>
</evidence>
<feature type="transmembrane region" description="Helical" evidence="2">
    <location>
        <begin position="39"/>
        <end position="58"/>
    </location>
</feature>
<evidence type="ECO:0000313" key="3">
    <source>
        <dbReference type="EMBL" id="PSC04575.1"/>
    </source>
</evidence>
<organism evidence="3 4">
    <name type="scientific">Alsobacter soli</name>
    <dbReference type="NCBI Taxonomy" id="2109933"/>
    <lineage>
        <taxon>Bacteria</taxon>
        <taxon>Pseudomonadati</taxon>
        <taxon>Pseudomonadota</taxon>
        <taxon>Alphaproteobacteria</taxon>
        <taxon>Hyphomicrobiales</taxon>
        <taxon>Alsobacteraceae</taxon>
        <taxon>Alsobacter</taxon>
    </lineage>
</organism>
<keyword evidence="4" id="KW-1185">Reference proteome</keyword>
<evidence type="ECO:0000313" key="4">
    <source>
        <dbReference type="Proteomes" id="UP000239772"/>
    </source>
</evidence>
<gene>
    <name evidence="3" type="ORF">SLNSH_12390</name>
</gene>
<protein>
    <submittedName>
        <fullName evidence="3">Uncharacterized protein</fullName>
    </submittedName>
</protein>
<dbReference type="AlphaFoldDB" id="A0A2T1HSE9"/>
<reference evidence="4" key="1">
    <citation type="submission" date="2018-03" db="EMBL/GenBank/DDBJ databases">
        <authorList>
            <person name="Sun L."/>
            <person name="Liu H."/>
            <person name="Chen W."/>
            <person name="Huang K."/>
            <person name="Liu W."/>
            <person name="Gao X."/>
        </authorList>
    </citation>
    <scope>NUCLEOTIDE SEQUENCE [LARGE SCALE GENOMIC DNA]</scope>
    <source>
        <strain evidence="4">SH9</strain>
    </source>
</reference>
<feature type="region of interest" description="Disordered" evidence="1">
    <location>
        <begin position="146"/>
        <end position="182"/>
    </location>
</feature>
<keyword evidence="2" id="KW-0472">Membrane</keyword>
<keyword evidence="2" id="KW-1133">Transmembrane helix</keyword>
<dbReference type="RefSeq" id="WP_106337320.1">
    <property type="nucleotide sequence ID" value="NZ_PVZS01000012.1"/>
</dbReference>
<keyword evidence="2" id="KW-0812">Transmembrane</keyword>
<name>A0A2T1HSE9_9HYPH</name>
<accession>A0A2T1HSE9</accession>
<dbReference type="Proteomes" id="UP000239772">
    <property type="component" value="Unassembled WGS sequence"/>
</dbReference>
<dbReference type="OrthoDB" id="9807941at2"/>
<comment type="caution">
    <text evidence="3">The sequence shown here is derived from an EMBL/GenBank/DDBJ whole genome shotgun (WGS) entry which is preliminary data.</text>
</comment>
<evidence type="ECO:0000256" key="1">
    <source>
        <dbReference type="SAM" id="MobiDB-lite"/>
    </source>
</evidence>
<feature type="transmembrane region" description="Helical" evidence="2">
    <location>
        <begin position="70"/>
        <end position="90"/>
    </location>
</feature>
<sequence length="266" mass="27870">MTYLLVTLWLPCLLAVLLGAVVGLATFGLGPAGFWQGWMKPAAVLFAIGLFAAATQLLNGRLGLALDVALLLFGLYILGCLLGALLRWALRPATQAEPALAGMPQASQAALVGTQPAAPAPAVSPEEAQREGVVAPAVVLPAPATDAMPESMDVGPGDAAHAAPRLDDKPAGLTGPRDGKMDDLKRIRGIGRQNEAKLHELGVWHFDQIAAWTPAHAAWVGHFLAFPGRIEREDWVGQAKVLASGGMTAFAERVDRGEVPTSSNEE</sequence>
<proteinExistence type="predicted"/>